<dbReference type="EMBL" id="BMAV01006861">
    <property type="protein sequence ID" value="GFY49201.1"/>
    <property type="molecule type" value="Genomic_DNA"/>
</dbReference>
<proteinExistence type="predicted"/>
<protein>
    <submittedName>
        <fullName evidence="1">Uncharacterized protein</fullName>
    </submittedName>
</protein>
<keyword evidence="2" id="KW-1185">Reference proteome</keyword>
<evidence type="ECO:0000313" key="1">
    <source>
        <dbReference type="EMBL" id="GFY49201.1"/>
    </source>
</evidence>
<organism evidence="1 2">
    <name type="scientific">Trichonephila inaurata madagascariensis</name>
    <dbReference type="NCBI Taxonomy" id="2747483"/>
    <lineage>
        <taxon>Eukaryota</taxon>
        <taxon>Metazoa</taxon>
        <taxon>Ecdysozoa</taxon>
        <taxon>Arthropoda</taxon>
        <taxon>Chelicerata</taxon>
        <taxon>Arachnida</taxon>
        <taxon>Araneae</taxon>
        <taxon>Araneomorphae</taxon>
        <taxon>Entelegynae</taxon>
        <taxon>Araneoidea</taxon>
        <taxon>Nephilidae</taxon>
        <taxon>Trichonephila</taxon>
        <taxon>Trichonephila inaurata</taxon>
    </lineage>
</organism>
<reference evidence="1" key="1">
    <citation type="submission" date="2020-08" db="EMBL/GenBank/DDBJ databases">
        <title>Multicomponent nature underlies the extraordinary mechanical properties of spider dragline silk.</title>
        <authorList>
            <person name="Kono N."/>
            <person name="Nakamura H."/>
            <person name="Mori M."/>
            <person name="Yoshida Y."/>
            <person name="Ohtoshi R."/>
            <person name="Malay A.D."/>
            <person name="Moran D.A.P."/>
            <person name="Tomita M."/>
            <person name="Numata K."/>
            <person name="Arakawa K."/>
        </authorList>
    </citation>
    <scope>NUCLEOTIDE SEQUENCE</scope>
</reference>
<sequence>MASALCFQIEIWILSVLSGGEEKLRITQNDHIFTLTPVPDYFGRIFGENYPFASGKMESFRIFDDGYPFPTPLSFLSPLKKISLR</sequence>
<name>A0A8X7BXX2_9ARAC</name>
<dbReference type="AlphaFoldDB" id="A0A8X7BXX2"/>
<accession>A0A8X7BXX2</accession>
<dbReference type="Proteomes" id="UP000886998">
    <property type="component" value="Unassembled WGS sequence"/>
</dbReference>
<evidence type="ECO:0000313" key="2">
    <source>
        <dbReference type="Proteomes" id="UP000886998"/>
    </source>
</evidence>
<comment type="caution">
    <text evidence="1">The sequence shown here is derived from an EMBL/GenBank/DDBJ whole genome shotgun (WGS) entry which is preliminary data.</text>
</comment>
<gene>
    <name evidence="1" type="ORF">TNIN_341761</name>
</gene>